<dbReference type="Proteomes" id="UP000805704">
    <property type="component" value="Chromosome 6"/>
</dbReference>
<comment type="caution">
    <text evidence="1">The sequence shown here is derived from an EMBL/GenBank/DDBJ whole genome shotgun (WGS) entry which is preliminary data.</text>
</comment>
<gene>
    <name evidence="1" type="ORF">GBF38_011989</name>
</gene>
<evidence type="ECO:0000313" key="1">
    <source>
        <dbReference type="EMBL" id="KAG8001787.1"/>
    </source>
</evidence>
<name>A0ACB7EI58_NIBAL</name>
<accession>A0ACB7EI58</accession>
<evidence type="ECO:0000313" key="2">
    <source>
        <dbReference type="Proteomes" id="UP000805704"/>
    </source>
</evidence>
<protein>
    <submittedName>
        <fullName evidence="1">Uncharacterized protein</fullName>
    </submittedName>
</protein>
<dbReference type="EMBL" id="CM024794">
    <property type="protein sequence ID" value="KAG8001787.1"/>
    <property type="molecule type" value="Genomic_DNA"/>
</dbReference>
<sequence length="216" mass="24553">MRRSYRLDSIDLNPDEEEEEPSVTSEIQFGVFVTGKFERLNNSEIPPACKQMKTDVPQVFSKPEEPIKQRVLNVEEHSDSWLDARRLMLLLPQRLYADDTQGSDKAENYQFLTSLLFVQAAVFHSVELSDRSVSVPRSHSSQDVQSCLFSSYQTSVKVTVTPRAPLKSAIPLRQVSISSGTLLSERGRRQRHQQDAGPRTDEEVCGKFMYEGETII</sequence>
<keyword evidence="2" id="KW-1185">Reference proteome</keyword>
<proteinExistence type="predicted"/>
<organism evidence="1 2">
    <name type="scientific">Nibea albiflora</name>
    <name type="common">Yellow drum</name>
    <name type="synonym">Corvina albiflora</name>
    <dbReference type="NCBI Taxonomy" id="240163"/>
    <lineage>
        <taxon>Eukaryota</taxon>
        <taxon>Metazoa</taxon>
        <taxon>Chordata</taxon>
        <taxon>Craniata</taxon>
        <taxon>Vertebrata</taxon>
        <taxon>Euteleostomi</taxon>
        <taxon>Actinopterygii</taxon>
        <taxon>Neopterygii</taxon>
        <taxon>Teleostei</taxon>
        <taxon>Neoteleostei</taxon>
        <taxon>Acanthomorphata</taxon>
        <taxon>Eupercaria</taxon>
        <taxon>Sciaenidae</taxon>
        <taxon>Nibea</taxon>
    </lineage>
</organism>
<reference evidence="1" key="1">
    <citation type="submission" date="2020-04" db="EMBL/GenBank/DDBJ databases">
        <title>A chromosome-scale assembly and high-density genetic map of the yellow drum (Nibea albiflora) genome.</title>
        <authorList>
            <person name="Xu D."/>
            <person name="Zhang W."/>
            <person name="Chen R."/>
            <person name="Tan P."/>
            <person name="Wang L."/>
            <person name="Song H."/>
            <person name="Tian L."/>
            <person name="Zhu Q."/>
            <person name="Wang B."/>
        </authorList>
    </citation>
    <scope>NUCLEOTIDE SEQUENCE</scope>
    <source>
        <strain evidence="1">ZJHYS-2018</strain>
    </source>
</reference>